<accession>A0ACC0TNH2</accession>
<proteinExistence type="predicted"/>
<name>A0ACC0TNH2_POPTR</name>
<comment type="caution">
    <text evidence="1">The sequence shown here is derived from an EMBL/GenBank/DDBJ whole genome shotgun (WGS) entry which is preliminary data.</text>
</comment>
<evidence type="ECO:0000313" key="1">
    <source>
        <dbReference type="EMBL" id="KAI9403182.1"/>
    </source>
</evidence>
<reference evidence="1 2" key="1">
    <citation type="journal article" date="2006" name="Science">
        <title>The genome of black cottonwood, Populus trichocarpa (Torr. &amp; Gray).</title>
        <authorList>
            <person name="Tuskan G.A."/>
            <person name="Difazio S."/>
            <person name="Jansson S."/>
            <person name="Bohlmann J."/>
            <person name="Grigoriev I."/>
            <person name="Hellsten U."/>
            <person name="Putnam N."/>
            <person name="Ralph S."/>
            <person name="Rombauts S."/>
            <person name="Salamov A."/>
            <person name="Schein J."/>
            <person name="Sterck L."/>
            <person name="Aerts A."/>
            <person name="Bhalerao R.R."/>
            <person name="Bhalerao R.P."/>
            <person name="Blaudez D."/>
            <person name="Boerjan W."/>
            <person name="Brun A."/>
            <person name="Brunner A."/>
            <person name="Busov V."/>
            <person name="Campbell M."/>
            <person name="Carlson J."/>
            <person name="Chalot M."/>
            <person name="Chapman J."/>
            <person name="Chen G.L."/>
            <person name="Cooper D."/>
            <person name="Coutinho P.M."/>
            <person name="Couturier J."/>
            <person name="Covert S."/>
            <person name="Cronk Q."/>
            <person name="Cunningham R."/>
            <person name="Davis J."/>
            <person name="Degroeve S."/>
            <person name="Dejardin A."/>
            <person name="Depamphilis C."/>
            <person name="Detter J."/>
            <person name="Dirks B."/>
            <person name="Dubchak I."/>
            <person name="Duplessis S."/>
            <person name="Ehlting J."/>
            <person name="Ellis B."/>
            <person name="Gendler K."/>
            <person name="Goodstein D."/>
            <person name="Gribskov M."/>
            <person name="Grimwood J."/>
            <person name="Groover A."/>
            <person name="Gunter L."/>
            <person name="Hamberger B."/>
            <person name="Heinze B."/>
            <person name="Helariutta Y."/>
            <person name="Henrissat B."/>
            <person name="Holligan D."/>
            <person name="Holt R."/>
            <person name="Huang W."/>
            <person name="Islam-Faridi N."/>
            <person name="Jones S."/>
            <person name="Jones-Rhoades M."/>
            <person name="Jorgensen R."/>
            <person name="Joshi C."/>
            <person name="Kangasjarvi J."/>
            <person name="Karlsson J."/>
            <person name="Kelleher C."/>
            <person name="Kirkpatrick R."/>
            <person name="Kirst M."/>
            <person name="Kohler A."/>
            <person name="Kalluri U."/>
            <person name="Larimer F."/>
            <person name="Leebens-Mack J."/>
            <person name="Leple J.C."/>
            <person name="Locascio P."/>
            <person name="Lou Y."/>
            <person name="Lucas S."/>
            <person name="Martin F."/>
            <person name="Montanini B."/>
            <person name="Napoli C."/>
            <person name="Nelson D.R."/>
            <person name="Nelson C."/>
            <person name="Nieminen K."/>
            <person name="Nilsson O."/>
            <person name="Pereda V."/>
            <person name="Peter G."/>
            <person name="Philippe R."/>
            <person name="Pilate G."/>
            <person name="Poliakov A."/>
            <person name="Razumovskaya J."/>
            <person name="Richardson P."/>
            <person name="Rinaldi C."/>
            <person name="Ritland K."/>
            <person name="Rouze P."/>
            <person name="Ryaboy D."/>
            <person name="Schmutz J."/>
            <person name="Schrader J."/>
            <person name="Segerman B."/>
            <person name="Shin H."/>
            <person name="Siddiqui A."/>
            <person name="Sterky F."/>
            <person name="Terry A."/>
            <person name="Tsai C.J."/>
            <person name="Uberbacher E."/>
            <person name="Unneberg P."/>
            <person name="Vahala J."/>
            <person name="Wall K."/>
            <person name="Wessler S."/>
            <person name="Yang G."/>
            <person name="Yin T."/>
            <person name="Douglas C."/>
            <person name="Marra M."/>
            <person name="Sandberg G."/>
            <person name="Van de Peer Y."/>
            <person name="Rokhsar D."/>
        </authorList>
    </citation>
    <scope>NUCLEOTIDE SEQUENCE [LARGE SCALE GENOMIC DNA]</scope>
    <source>
        <strain evidence="2">cv. Nisqually</strain>
    </source>
</reference>
<keyword evidence="2" id="KW-1185">Reference proteome</keyword>
<protein>
    <submittedName>
        <fullName evidence="1">Uncharacterized protein</fullName>
    </submittedName>
</protein>
<sequence length="41" mass="4843">MFGFSGVLIMFIGRCGGWPPFLELLFPFRLDQLLFYRSLRT</sequence>
<organism evidence="1 2">
    <name type="scientific">Populus trichocarpa</name>
    <name type="common">Western balsam poplar</name>
    <name type="synonym">Populus balsamifera subsp. trichocarpa</name>
    <dbReference type="NCBI Taxonomy" id="3694"/>
    <lineage>
        <taxon>Eukaryota</taxon>
        <taxon>Viridiplantae</taxon>
        <taxon>Streptophyta</taxon>
        <taxon>Embryophyta</taxon>
        <taxon>Tracheophyta</taxon>
        <taxon>Spermatophyta</taxon>
        <taxon>Magnoliopsida</taxon>
        <taxon>eudicotyledons</taxon>
        <taxon>Gunneridae</taxon>
        <taxon>Pentapetalae</taxon>
        <taxon>rosids</taxon>
        <taxon>fabids</taxon>
        <taxon>Malpighiales</taxon>
        <taxon>Salicaceae</taxon>
        <taxon>Saliceae</taxon>
        <taxon>Populus</taxon>
    </lineage>
</organism>
<dbReference type="EMBL" id="CM009290">
    <property type="protein sequence ID" value="KAI9403182.1"/>
    <property type="molecule type" value="Genomic_DNA"/>
</dbReference>
<evidence type="ECO:0000313" key="2">
    <source>
        <dbReference type="Proteomes" id="UP000006729"/>
    </source>
</evidence>
<dbReference type="Proteomes" id="UP000006729">
    <property type="component" value="Chromosome 1"/>
</dbReference>
<gene>
    <name evidence="1" type="ORF">POPTR_001G383801v4</name>
</gene>